<reference evidence="1 2" key="1">
    <citation type="journal article" date="2024" name="J. Plant Pathol.">
        <title>Sequence and assembly of the genome of Seiridium unicorne, isolate CBS 538.82, causal agent of cypress canker disease.</title>
        <authorList>
            <person name="Scali E."/>
            <person name="Rocca G.D."/>
            <person name="Danti R."/>
            <person name="Garbelotto M."/>
            <person name="Barberini S."/>
            <person name="Baroncelli R."/>
            <person name="Emiliani G."/>
        </authorList>
    </citation>
    <scope>NUCLEOTIDE SEQUENCE [LARGE SCALE GENOMIC DNA]</scope>
    <source>
        <strain evidence="1 2">BM-138-508</strain>
    </source>
</reference>
<accession>A0ABR2V514</accession>
<gene>
    <name evidence="1" type="ORF">SUNI508_14069</name>
</gene>
<evidence type="ECO:0000313" key="2">
    <source>
        <dbReference type="Proteomes" id="UP001408356"/>
    </source>
</evidence>
<keyword evidence="2" id="KW-1185">Reference proteome</keyword>
<dbReference type="EMBL" id="JARVKF010000142">
    <property type="protein sequence ID" value="KAK9422013.1"/>
    <property type="molecule type" value="Genomic_DNA"/>
</dbReference>
<proteinExistence type="predicted"/>
<organism evidence="1 2">
    <name type="scientific">Seiridium unicorne</name>
    <dbReference type="NCBI Taxonomy" id="138068"/>
    <lineage>
        <taxon>Eukaryota</taxon>
        <taxon>Fungi</taxon>
        <taxon>Dikarya</taxon>
        <taxon>Ascomycota</taxon>
        <taxon>Pezizomycotina</taxon>
        <taxon>Sordariomycetes</taxon>
        <taxon>Xylariomycetidae</taxon>
        <taxon>Amphisphaeriales</taxon>
        <taxon>Sporocadaceae</taxon>
        <taxon>Seiridium</taxon>
    </lineage>
</organism>
<name>A0ABR2V514_9PEZI</name>
<protein>
    <submittedName>
        <fullName evidence="1">Uncharacterized protein</fullName>
    </submittedName>
</protein>
<comment type="caution">
    <text evidence="1">The sequence shown here is derived from an EMBL/GenBank/DDBJ whole genome shotgun (WGS) entry which is preliminary data.</text>
</comment>
<evidence type="ECO:0000313" key="1">
    <source>
        <dbReference type="EMBL" id="KAK9422013.1"/>
    </source>
</evidence>
<sequence length="12" mass="1406">MSNRPPPREHQG</sequence>
<dbReference type="Proteomes" id="UP001408356">
    <property type="component" value="Unassembled WGS sequence"/>
</dbReference>